<evidence type="ECO:0000313" key="1">
    <source>
        <dbReference type="EMBL" id="CAL8098753.1"/>
    </source>
</evidence>
<evidence type="ECO:0000313" key="2">
    <source>
        <dbReference type="Proteomes" id="UP001642540"/>
    </source>
</evidence>
<name>A0ABP1QGQ2_9HEXA</name>
<dbReference type="EMBL" id="CAXLJM020000030">
    <property type="protein sequence ID" value="CAL8098753.1"/>
    <property type="molecule type" value="Genomic_DNA"/>
</dbReference>
<keyword evidence="2" id="KW-1185">Reference proteome</keyword>
<gene>
    <name evidence="1" type="ORF">ODALV1_LOCUS10045</name>
</gene>
<comment type="caution">
    <text evidence="1">The sequence shown here is derived from an EMBL/GenBank/DDBJ whole genome shotgun (WGS) entry which is preliminary data.</text>
</comment>
<organism evidence="1 2">
    <name type="scientific">Orchesella dallaii</name>
    <dbReference type="NCBI Taxonomy" id="48710"/>
    <lineage>
        <taxon>Eukaryota</taxon>
        <taxon>Metazoa</taxon>
        <taxon>Ecdysozoa</taxon>
        <taxon>Arthropoda</taxon>
        <taxon>Hexapoda</taxon>
        <taxon>Collembola</taxon>
        <taxon>Entomobryomorpha</taxon>
        <taxon>Entomobryoidea</taxon>
        <taxon>Orchesellidae</taxon>
        <taxon>Orchesellinae</taxon>
        <taxon>Orchesella</taxon>
    </lineage>
</organism>
<dbReference type="PANTHER" id="PTHR33395:SF22">
    <property type="entry name" value="REVERSE TRANSCRIPTASE DOMAIN-CONTAINING PROTEIN"/>
    <property type="match status" value="1"/>
</dbReference>
<proteinExistence type="predicted"/>
<evidence type="ECO:0008006" key="3">
    <source>
        <dbReference type="Google" id="ProtNLM"/>
    </source>
</evidence>
<dbReference type="Gene3D" id="3.60.10.10">
    <property type="entry name" value="Endonuclease/exonuclease/phosphatase"/>
    <property type="match status" value="1"/>
</dbReference>
<dbReference type="Proteomes" id="UP001642540">
    <property type="component" value="Unassembled WGS sequence"/>
</dbReference>
<accession>A0ABP1QGQ2</accession>
<dbReference type="InterPro" id="IPR036691">
    <property type="entry name" value="Endo/exonu/phosph_ase_sf"/>
</dbReference>
<reference evidence="1 2" key="1">
    <citation type="submission" date="2024-08" db="EMBL/GenBank/DDBJ databases">
        <authorList>
            <person name="Cucini C."/>
            <person name="Frati F."/>
        </authorList>
    </citation>
    <scope>NUCLEOTIDE SEQUENCE [LARGE SCALE GENOMIC DNA]</scope>
</reference>
<dbReference type="PANTHER" id="PTHR33395">
    <property type="entry name" value="TRANSCRIPTASE, PUTATIVE-RELATED-RELATED"/>
    <property type="match status" value="1"/>
</dbReference>
<sequence>MRSKVEAVVSRMNAENHKAYIVAAVYRPPCYTSDQIKEDIEALNIIMNELSDTKKPYFILGDFNMGRDNAYFQLKYLCKRYNAKQLITKPTRGKAILDLLITNSPKLCKNTTVIDSYISDHNAILTTLNLTRTKHEKVAVKYRAFNRIVPKDIHNDLDTYKNTLLTQADINLDDMYNDITNMILTVFNKHAPIRTKTFNQYPNSVKPSKATKHKIYMRNVARNVSISSPSDNTKKTFQHLNKQVKESIKQDMKFKTQQDISAKGIWPVLNKLTRKRSEVVNKFCANNINDHFVEISNAPTKQSCDTSNIKNPKSVLYLENCSGWT</sequence>
<protein>
    <recommendedName>
        <fullName evidence="3">Endonuclease/exonuclease/phosphatase domain-containing protein</fullName>
    </recommendedName>
</protein>
<dbReference type="SUPFAM" id="SSF56219">
    <property type="entry name" value="DNase I-like"/>
    <property type="match status" value="1"/>
</dbReference>